<protein>
    <submittedName>
        <fullName evidence="4">Acyl-CoA dehydrogenase family protein</fullName>
    </submittedName>
</protein>
<dbReference type="Proteomes" id="UP000812672">
    <property type="component" value="Unassembled WGS sequence"/>
</dbReference>
<evidence type="ECO:0000259" key="2">
    <source>
        <dbReference type="Pfam" id="PF02770"/>
    </source>
</evidence>
<dbReference type="InterPro" id="IPR006091">
    <property type="entry name" value="Acyl-CoA_Oxase/DH_mid-dom"/>
</dbReference>
<gene>
    <name evidence="4" type="ORF">KQ486_08060</name>
</gene>
<dbReference type="PROSITE" id="PS00072">
    <property type="entry name" value="ACYL_COA_DH_1"/>
    <property type="match status" value="1"/>
</dbReference>
<reference evidence="4 5" key="1">
    <citation type="journal article" date="2011" name="Int. J. Syst. Evol. Microbiol.">
        <title>Allobacillus halotolerans gen. nov., sp. nov. isolated from shrimp paste.</title>
        <authorList>
            <person name="Sheu S.Y."/>
            <person name="Arun A.B."/>
            <person name="Jiang S.R."/>
            <person name="Young C.C."/>
            <person name="Chen W.M."/>
        </authorList>
    </citation>
    <scope>NUCLEOTIDE SEQUENCE [LARGE SCALE GENOMIC DNA]</scope>
    <source>
        <strain evidence="4 5">LMG 24826</strain>
    </source>
</reference>
<dbReference type="InterPro" id="IPR052161">
    <property type="entry name" value="Mycobact_Acyl-CoA_DH"/>
</dbReference>
<evidence type="ECO:0000259" key="3">
    <source>
        <dbReference type="Pfam" id="PF02771"/>
    </source>
</evidence>
<dbReference type="InterPro" id="IPR006089">
    <property type="entry name" value="Acyl-CoA_DH_CS"/>
</dbReference>
<organism evidence="4 5">
    <name type="scientific">Allobacillus halotolerans</name>
    <dbReference type="NCBI Taxonomy" id="570278"/>
    <lineage>
        <taxon>Bacteria</taxon>
        <taxon>Bacillati</taxon>
        <taxon>Bacillota</taxon>
        <taxon>Bacilli</taxon>
        <taxon>Bacillales</taxon>
        <taxon>Bacillaceae</taxon>
        <taxon>Allobacillus</taxon>
    </lineage>
</organism>
<dbReference type="RefSeq" id="WP_216687317.1">
    <property type="nucleotide sequence ID" value="NZ_CAUPKR010000009.1"/>
</dbReference>
<dbReference type="PANTHER" id="PTHR43292:SF4">
    <property type="entry name" value="ACYL-COA DEHYDROGENASE FADE34"/>
    <property type="match status" value="1"/>
</dbReference>
<proteinExistence type="predicted"/>
<evidence type="ECO:0000256" key="1">
    <source>
        <dbReference type="ARBA" id="ARBA00023002"/>
    </source>
</evidence>
<dbReference type="InterPro" id="IPR013786">
    <property type="entry name" value="AcylCoA_DH/ox_N"/>
</dbReference>
<keyword evidence="1" id="KW-0560">Oxidoreductase</keyword>
<feature type="domain" description="Acyl-CoA dehydrogenase/oxidase N-terminal" evidence="3">
    <location>
        <begin position="13"/>
        <end position="127"/>
    </location>
</feature>
<evidence type="ECO:0000313" key="4">
    <source>
        <dbReference type="EMBL" id="MBU6080971.1"/>
    </source>
</evidence>
<sequence>MLASLKLPKATLSKEHNEFRLEVRSFLEEEIKKGSFHPSVDSWMGGYSIEFSRKLGEKGWIGMTLPKEYGGQERTSIERYVLIEELLAYGAPVAAHWFADRQTGPLLLKYGTESQKNRFLPKISKGECFFSIGLSEPNAGSDLASLKTRATKVEGGWLLNGSKIWSSGAHLSHYMLTLCRTEEQKENNKHAGLSQLIVDLSAEGVSIRPIKYLSGENHFNEVFFEDAFIPEDHLVGEEGNGWVQSMQELAFERSGPERILSTYPLIEEVYQDLLTNNDFEGMKKLVPIISELISLRQMSLSVAQLLEDGEDVNIAAAIVKDMGTRFEKNVAEEIRLIVNQKPSQFSSNQIARLISESILHSPGFTLRGGTTEILRGIIAKGMNK</sequence>
<accession>A0ABS6GPB9</accession>
<keyword evidence="5" id="KW-1185">Reference proteome</keyword>
<dbReference type="Pfam" id="PF02770">
    <property type="entry name" value="Acyl-CoA_dh_M"/>
    <property type="match status" value="1"/>
</dbReference>
<feature type="domain" description="Acyl-CoA oxidase/dehydrogenase middle" evidence="2">
    <location>
        <begin position="132"/>
        <end position="226"/>
    </location>
</feature>
<dbReference type="EMBL" id="JAHLZF010000010">
    <property type="protein sequence ID" value="MBU6080971.1"/>
    <property type="molecule type" value="Genomic_DNA"/>
</dbReference>
<name>A0ABS6GPB9_9BACI</name>
<dbReference type="Pfam" id="PF02771">
    <property type="entry name" value="Acyl-CoA_dh_N"/>
    <property type="match status" value="1"/>
</dbReference>
<dbReference type="PANTHER" id="PTHR43292">
    <property type="entry name" value="ACYL-COA DEHYDROGENASE"/>
    <property type="match status" value="1"/>
</dbReference>
<evidence type="ECO:0000313" key="5">
    <source>
        <dbReference type="Proteomes" id="UP000812672"/>
    </source>
</evidence>
<comment type="caution">
    <text evidence="4">The sequence shown here is derived from an EMBL/GenBank/DDBJ whole genome shotgun (WGS) entry which is preliminary data.</text>
</comment>